<dbReference type="Proteomes" id="UP000198577">
    <property type="component" value="Unassembled WGS sequence"/>
</dbReference>
<dbReference type="RefSeq" id="WP_092282121.1">
    <property type="nucleotide sequence ID" value="NZ_FOXR01000007.1"/>
</dbReference>
<feature type="compositionally biased region" description="Basic and acidic residues" evidence="1">
    <location>
        <begin position="293"/>
        <end position="315"/>
    </location>
</feature>
<evidence type="ECO:0000256" key="1">
    <source>
        <dbReference type="SAM" id="MobiDB-lite"/>
    </source>
</evidence>
<keyword evidence="3" id="KW-1185">Reference proteome</keyword>
<dbReference type="EMBL" id="FOXR01000007">
    <property type="protein sequence ID" value="SFP94289.1"/>
    <property type="molecule type" value="Genomic_DNA"/>
</dbReference>
<evidence type="ECO:0000313" key="2">
    <source>
        <dbReference type="EMBL" id="SFP94289.1"/>
    </source>
</evidence>
<gene>
    <name evidence="2" type="ORF">SAMN05444406_10719</name>
</gene>
<feature type="region of interest" description="Disordered" evidence="1">
    <location>
        <begin position="293"/>
        <end position="319"/>
    </location>
</feature>
<proteinExistence type="predicted"/>
<organism evidence="2 3">
    <name type="scientific">Caldicoprobacter faecalis</name>
    <dbReference type="NCBI Taxonomy" id="937334"/>
    <lineage>
        <taxon>Bacteria</taxon>
        <taxon>Bacillati</taxon>
        <taxon>Bacillota</taxon>
        <taxon>Clostridia</taxon>
        <taxon>Caldicoprobacterales</taxon>
        <taxon>Caldicoprobacteraceae</taxon>
        <taxon>Caldicoprobacter</taxon>
    </lineage>
</organism>
<dbReference type="AlphaFoldDB" id="A0A1I5UGG6"/>
<evidence type="ECO:0000313" key="3">
    <source>
        <dbReference type="Proteomes" id="UP000198577"/>
    </source>
</evidence>
<reference evidence="2 3" key="1">
    <citation type="submission" date="2016-10" db="EMBL/GenBank/DDBJ databases">
        <authorList>
            <person name="de Groot N.N."/>
        </authorList>
    </citation>
    <scope>NUCLEOTIDE SEQUENCE [LARGE SCALE GENOMIC DNA]</scope>
    <source>
        <strain evidence="2 3">DSM 20678</strain>
    </source>
</reference>
<name>A0A1I5UGG6_9FIRM</name>
<dbReference type="STRING" id="937334.SAMN05444406_10719"/>
<feature type="region of interest" description="Disordered" evidence="1">
    <location>
        <begin position="23"/>
        <end position="48"/>
    </location>
</feature>
<accession>A0A1I5UGG6</accession>
<protein>
    <submittedName>
        <fullName evidence="2">Uncharacterized protein</fullName>
    </submittedName>
</protein>
<sequence length="345" mass="39017">MENKYPFTPVPSRQTAHKMGQPYLSAPQERPSVAAKPTPLAPTNSATRNLPNVPKKIPGFLTPPINPLPLFLLFITIKVLASEIHSGNKGRFSINLWNSISQAVYNPETINMLMAVSPYLDVPEQEGIYTIIGILEAIQVLKGLREGSYQAQRMQQIPVLGLENENKGLGIIKALRDYMPENSRPTIDRAIQIHESIEKLSNNIKIYRNNLKIAGNRKPNPIEELGEIIKVVKPIIPDEQQSKLNKLQKLIQVAQVMDLDEVIKNRNSTLQSRNNDSQKDKFKTEDEVIIDKAMQHKDNIYPREQKSTAHSDDHQTASNNDQNQSLEMLLRLMQLLLQPSNTKTE</sequence>